<dbReference type="GeneID" id="37271603"/>
<feature type="region of interest" description="Disordered" evidence="1">
    <location>
        <begin position="1"/>
        <end position="23"/>
    </location>
</feature>
<evidence type="ECO:0000256" key="1">
    <source>
        <dbReference type="SAM" id="MobiDB-lite"/>
    </source>
</evidence>
<gene>
    <name evidence="2" type="ORF">FA09DRAFT_338088</name>
</gene>
<reference evidence="2 3" key="1">
    <citation type="journal article" date="2018" name="Mol. Biol. Evol.">
        <title>Broad Genomic Sampling Reveals a Smut Pathogenic Ancestry of the Fungal Clade Ustilaginomycotina.</title>
        <authorList>
            <person name="Kijpornyongpan T."/>
            <person name="Mondo S.J."/>
            <person name="Barry K."/>
            <person name="Sandor L."/>
            <person name="Lee J."/>
            <person name="Lipzen A."/>
            <person name="Pangilinan J."/>
            <person name="LaButti K."/>
            <person name="Hainaut M."/>
            <person name="Henrissat B."/>
            <person name="Grigoriev I.V."/>
            <person name="Spatafora J.W."/>
            <person name="Aime M.C."/>
        </authorList>
    </citation>
    <scope>NUCLEOTIDE SEQUENCE [LARGE SCALE GENOMIC DNA]</scope>
    <source>
        <strain evidence="2 3">MCA 4186</strain>
    </source>
</reference>
<dbReference type="CDD" id="cd22744">
    <property type="entry name" value="OTU"/>
    <property type="match status" value="1"/>
</dbReference>
<name>A0A316ZAS9_9BASI</name>
<sequence>MSAQPGPSSCQSGPSSRQSKHAERKRVEKGYLLYDIQQLAKHELASLPEVLQPGKRLNARLYNVIDAEWELRSMGHASAVLSKSSALPAQAFLNSPSMAPILSELAVGLTFRPGAWKDVLSKNAKPGRSLYIREDPLPLTHKCLEAYQKAFLADMPWAHLMKKAIGPWPSWYYNVPDGLGHEAGQYKYRASKRTQDCKRVLIALCSGTINSAQGGFQARYKPTRELRQAVKDLLDGNGSQTGSKERGSERTAMPEEQPTKERPAVEINDKLNEDKLDNDRLDNATMHKLMDQVKGRVKGAARRAAVLAGNCRRLHYIQGNGNCQFRAIAAQHLGDQERWHQICAQACQHIRNNLHNANYAAQAVSNYPSLKACSPRP</sequence>
<evidence type="ECO:0000313" key="3">
    <source>
        <dbReference type="Proteomes" id="UP000245946"/>
    </source>
</evidence>
<feature type="compositionally biased region" description="Low complexity" evidence="1">
    <location>
        <begin position="1"/>
        <end position="17"/>
    </location>
</feature>
<dbReference type="RefSeq" id="XP_025599079.1">
    <property type="nucleotide sequence ID" value="XM_025744059.1"/>
</dbReference>
<evidence type="ECO:0008006" key="4">
    <source>
        <dbReference type="Google" id="ProtNLM"/>
    </source>
</evidence>
<feature type="region of interest" description="Disordered" evidence="1">
    <location>
        <begin position="232"/>
        <end position="280"/>
    </location>
</feature>
<proteinExistence type="predicted"/>
<keyword evidence="3" id="KW-1185">Reference proteome</keyword>
<dbReference type="Gene3D" id="3.90.70.80">
    <property type="match status" value="1"/>
</dbReference>
<accession>A0A316ZAS9</accession>
<dbReference type="Proteomes" id="UP000245946">
    <property type="component" value="Unassembled WGS sequence"/>
</dbReference>
<organism evidence="2 3">
    <name type="scientific">Tilletiopsis washingtonensis</name>
    <dbReference type="NCBI Taxonomy" id="58919"/>
    <lineage>
        <taxon>Eukaryota</taxon>
        <taxon>Fungi</taxon>
        <taxon>Dikarya</taxon>
        <taxon>Basidiomycota</taxon>
        <taxon>Ustilaginomycotina</taxon>
        <taxon>Exobasidiomycetes</taxon>
        <taxon>Entylomatales</taxon>
        <taxon>Entylomatales incertae sedis</taxon>
        <taxon>Tilletiopsis</taxon>
    </lineage>
</organism>
<feature type="compositionally biased region" description="Basic and acidic residues" evidence="1">
    <location>
        <begin position="243"/>
        <end position="280"/>
    </location>
</feature>
<protein>
    <recommendedName>
        <fullName evidence="4">OTU domain-containing protein</fullName>
    </recommendedName>
</protein>
<dbReference type="AlphaFoldDB" id="A0A316ZAS9"/>
<dbReference type="EMBL" id="KZ819290">
    <property type="protein sequence ID" value="PWN98800.1"/>
    <property type="molecule type" value="Genomic_DNA"/>
</dbReference>
<evidence type="ECO:0000313" key="2">
    <source>
        <dbReference type="EMBL" id="PWN98800.1"/>
    </source>
</evidence>